<feature type="region of interest" description="Disordered" evidence="1">
    <location>
        <begin position="48"/>
        <end position="107"/>
    </location>
</feature>
<gene>
    <name evidence="2" type="ORF">LGLO00237_LOCUS9527</name>
</gene>
<protein>
    <submittedName>
        <fullName evidence="2">Uncharacterized protein</fullName>
    </submittedName>
</protein>
<evidence type="ECO:0000256" key="1">
    <source>
        <dbReference type="SAM" id="MobiDB-lite"/>
    </source>
</evidence>
<dbReference type="EMBL" id="HBIV01012910">
    <property type="protein sequence ID" value="CAE0657958.1"/>
    <property type="molecule type" value="Transcribed_RNA"/>
</dbReference>
<evidence type="ECO:0000313" key="2">
    <source>
        <dbReference type="EMBL" id="CAE0657958.1"/>
    </source>
</evidence>
<accession>A0A7S3YPM7</accession>
<sequence length="129" mass="14318">MVDLIINCVAINMTWDVRYYYKALNYLWPETFRELSPRLGRGDGHCDGIAGQPVPTGLRRLNGNMRDGNDGSVPMNGSETPRSVARSCNKERSCSPRRPDLSRQSVGFDSKMTNNKITVGSCASDFAMP</sequence>
<reference evidence="2" key="1">
    <citation type="submission" date="2021-01" db="EMBL/GenBank/DDBJ databases">
        <authorList>
            <person name="Corre E."/>
            <person name="Pelletier E."/>
            <person name="Niang G."/>
            <person name="Scheremetjew M."/>
            <person name="Finn R."/>
            <person name="Kale V."/>
            <person name="Holt S."/>
            <person name="Cochrane G."/>
            <person name="Meng A."/>
            <person name="Brown T."/>
            <person name="Cohen L."/>
        </authorList>
    </citation>
    <scope>NUCLEOTIDE SEQUENCE</scope>
    <source>
        <strain evidence="2">CCCM811</strain>
    </source>
</reference>
<proteinExistence type="predicted"/>
<organism evidence="2">
    <name type="scientific">Lotharella globosa</name>
    <dbReference type="NCBI Taxonomy" id="91324"/>
    <lineage>
        <taxon>Eukaryota</taxon>
        <taxon>Sar</taxon>
        <taxon>Rhizaria</taxon>
        <taxon>Cercozoa</taxon>
        <taxon>Chlorarachniophyceae</taxon>
        <taxon>Lotharella</taxon>
    </lineage>
</organism>
<feature type="compositionally biased region" description="Basic and acidic residues" evidence="1">
    <location>
        <begin position="88"/>
        <end position="101"/>
    </location>
</feature>
<dbReference type="AlphaFoldDB" id="A0A7S3YPM7"/>
<name>A0A7S3YPM7_9EUKA</name>